<evidence type="ECO:0000313" key="2">
    <source>
        <dbReference type="EMBL" id="GBF38517.1"/>
    </source>
</evidence>
<accession>A0A2P2D1J1</accession>
<evidence type="ECO:0000256" key="1">
    <source>
        <dbReference type="SAM" id="Phobius"/>
    </source>
</evidence>
<keyword evidence="1" id="KW-0472">Membrane</keyword>
<dbReference type="OrthoDB" id="334160at2"/>
<keyword evidence="3" id="KW-1185">Reference proteome</keyword>
<dbReference type="RefSeq" id="WP_108928240.1">
    <property type="nucleotide sequence ID" value="NZ_BFAY01000008.1"/>
</dbReference>
<keyword evidence="1" id="KW-0812">Transmembrane</keyword>
<name>A0A2P2D1J1_9LEPT</name>
<sequence>MNILSQIHNSEQILIWPEFTWASTVNGTILLFTVLAIAYILHKLAKKRNERTKAYRERILAKLDLRVFQSKDIILFHEFIYQLSYTKLRKISEDPAWYAKYFIVEFMKFLGDHTNIPSWKIVLLVQLTDTAVSLSENSQPGYIPAILQINTKEDSAILLEVDEASDISLGKRISGKIYAKRGDNLLSLKKNPNVQLYFQNWNNIWFKVTATLRSHNEMGFDLFIKDIPEKDNIRTTNWIEAPREKKFVETKVVQEPIEPGEIYKEYKDSLTTILEYSSVAPDVAGQIRNLVKSFMEHPGYIRRKHRQEDYKILIQLYRACFLKFRSQTENIPKPVLLFMYFFFLDETLVSERRIIDLESSVAALKVTSATASESKSKILIHLFPDWLNLVLGGKRNPSKNQMGQTYDQVEKSKLLWNQGAEVKNLRDKEYLLKLLDWELDSLLYMGILGISLNPNFAYPILSEDQFYGDTAGSLLHPHKISTSVEKILKMDPGLFSREVNANSSSNLKIVNWMRKEYFADFILLPYGGDRGVLWQDTSEGNISRSRLLFPTVFKENIDLAVTKALGEFRWETERSFRGRKWKDSPPDTMTSQYNEYLEYFPNSPSLTFEAKKKIKEQWTKARQNIKDMFAVDYANWILYEQIPGRSKLNAKVREILSRYIQLNLAA</sequence>
<dbReference type="EMBL" id="BFAY01000008">
    <property type="protein sequence ID" value="GBF38517.1"/>
    <property type="molecule type" value="Genomic_DNA"/>
</dbReference>
<protein>
    <submittedName>
        <fullName evidence="2">Uncharacterized protein</fullName>
    </submittedName>
</protein>
<dbReference type="AlphaFoldDB" id="A0A2P2D1J1"/>
<gene>
    <name evidence="2" type="ORF">LPTSP1_15100</name>
</gene>
<feature type="transmembrane region" description="Helical" evidence="1">
    <location>
        <begin position="20"/>
        <end position="41"/>
    </location>
</feature>
<proteinExistence type="predicted"/>
<reference evidence="2 3" key="1">
    <citation type="submission" date="2018-02" db="EMBL/GenBank/DDBJ databases">
        <title>Novel Leptospira species isolated from soil and water in Japan.</title>
        <authorList>
            <person name="Nakao R."/>
            <person name="Masuzawa T."/>
        </authorList>
    </citation>
    <scope>NUCLEOTIDE SEQUENCE [LARGE SCALE GENOMIC DNA]</scope>
    <source>
        <strain evidence="2 3">E8</strain>
    </source>
</reference>
<evidence type="ECO:0000313" key="3">
    <source>
        <dbReference type="Proteomes" id="UP000245076"/>
    </source>
</evidence>
<organism evidence="2 3">
    <name type="scientific">Leptospira johnsonii</name>
    <dbReference type="NCBI Taxonomy" id="1917820"/>
    <lineage>
        <taxon>Bacteria</taxon>
        <taxon>Pseudomonadati</taxon>
        <taxon>Spirochaetota</taxon>
        <taxon>Spirochaetia</taxon>
        <taxon>Leptospirales</taxon>
        <taxon>Leptospiraceae</taxon>
        <taxon>Leptospira</taxon>
    </lineage>
</organism>
<dbReference type="Proteomes" id="UP000245076">
    <property type="component" value="Unassembled WGS sequence"/>
</dbReference>
<comment type="caution">
    <text evidence="2">The sequence shown here is derived from an EMBL/GenBank/DDBJ whole genome shotgun (WGS) entry which is preliminary data.</text>
</comment>
<keyword evidence="1" id="KW-1133">Transmembrane helix</keyword>